<sequence>MVAIFFFSFFSPLWSHHRWECIIIGGRWPLKLSRLVYSLCPCQTLPISSCGGAHTPLYKTLSSKPSRGWHSFRNCGVHVRGPSLFNSINFGPCSKHRGPCFSCLNYALRCLYWPVWIW</sequence>
<feature type="signal peptide" evidence="1">
    <location>
        <begin position="1"/>
        <end position="15"/>
    </location>
</feature>
<reference evidence="2 3" key="1">
    <citation type="journal article" date="2018" name="Front. Microbiol.">
        <title>Genome-Wide Analysis of Corynespora cassiicola Leaf Fall Disease Putative Effectors.</title>
        <authorList>
            <person name="Lopez D."/>
            <person name="Ribeiro S."/>
            <person name="Label P."/>
            <person name="Fumanal B."/>
            <person name="Venisse J.S."/>
            <person name="Kohler A."/>
            <person name="de Oliveira R.R."/>
            <person name="Labutti K."/>
            <person name="Lipzen A."/>
            <person name="Lail K."/>
            <person name="Bauer D."/>
            <person name="Ohm R.A."/>
            <person name="Barry K.W."/>
            <person name="Spatafora J."/>
            <person name="Grigoriev I.V."/>
            <person name="Martin F.M."/>
            <person name="Pujade-Renaud V."/>
        </authorList>
    </citation>
    <scope>NUCLEOTIDE SEQUENCE [LARGE SCALE GENOMIC DNA]</scope>
    <source>
        <strain evidence="2 3">Philippines</strain>
    </source>
</reference>
<evidence type="ECO:0000313" key="3">
    <source>
        <dbReference type="Proteomes" id="UP000240883"/>
    </source>
</evidence>
<proteinExistence type="predicted"/>
<dbReference type="Proteomes" id="UP000240883">
    <property type="component" value="Unassembled WGS sequence"/>
</dbReference>
<protein>
    <recommendedName>
        <fullName evidence="4">Secreted protein</fullName>
    </recommendedName>
</protein>
<gene>
    <name evidence="2" type="ORF">BS50DRAFT_92964</name>
</gene>
<name>A0A2T2NEQ3_CORCC</name>
<evidence type="ECO:0000313" key="2">
    <source>
        <dbReference type="EMBL" id="PSN63923.1"/>
    </source>
</evidence>
<dbReference type="EMBL" id="KZ678139">
    <property type="protein sequence ID" value="PSN63923.1"/>
    <property type="molecule type" value="Genomic_DNA"/>
</dbReference>
<keyword evidence="3" id="KW-1185">Reference proteome</keyword>
<organism evidence="2 3">
    <name type="scientific">Corynespora cassiicola Philippines</name>
    <dbReference type="NCBI Taxonomy" id="1448308"/>
    <lineage>
        <taxon>Eukaryota</taxon>
        <taxon>Fungi</taxon>
        <taxon>Dikarya</taxon>
        <taxon>Ascomycota</taxon>
        <taxon>Pezizomycotina</taxon>
        <taxon>Dothideomycetes</taxon>
        <taxon>Pleosporomycetidae</taxon>
        <taxon>Pleosporales</taxon>
        <taxon>Corynesporascaceae</taxon>
        <taxon>Corynespora</taxon>
    </lineage>
</organism>
<accession>A0A2T2NEQ3</accession>
<feature type="chain" id="PRO_5015493307" description="Secreted protein" evidence="1">
    <location>
        <begin position="16"/>
        <end position="118"/>
    </location>
</feature>
<keyword evidence="1" id="KW-0732">Signal</keyword>
<evidence type="ECO:0008006" key="4">
    <source>
        <dbReference type="Google" id="ProtNLM"/>
    </source>
</evidence>
<evidence type="ECO:0000256" key="1">
    <source>
        <dbReference type="SAM" id="SignalP"/>
    </source>
</evidence>
<dbReference type="AlphaFoldDB" id="A0A2T2NEQ3"/>